<feature type="signal peptide" evidence="1">
    <location>
        <begin position="1"/>
        <end position="25"/>
    </location>
</feature>
<feature type="domain" description="Apple" evidence="2">
    <location>
        <begin position="33"/>
        <end position="74"/>
    </location>
</feature>
<name>A0A8B7N2I3_HYAAZ</name>
<accession>A0A8B7N2I3</accession>
<protein>
    <submittedName>
        <fullName evidence="4">Uncharacterized protein LOC108665197</fullName>
    </submittedName>
</protein>
<reference evidence="4" key="1">
    <citation type="submission" date="2025-08" db="UniProtKB">
        <authorList>
            <consortium name="RefSeq"/>
        </authorList>
    </citation>
    <scope>IDENTIFICATION</scope>
    <source>
        <tissue evidence="4">Whole organism</tissue>
    </source>
</reference>
<dbReference type="InterPro" id="IPR003609">
    <property type="entry name" value="Pan_app"/>
</dbReference>
<organism evidence="3 4">
    <name type="scientific">Hyalella azteca</name>
    <name type="common">Amphipod</name>
    <dbReference type="NCBI Taxonomy" id="294128"/>
    <lineage>
        <taxon>Eukaryota</taxon>
        <taxon>Metazoa</taxon>
        <taxon>Ecdysozoa</taxon>
        <taxon>Arthropoda</taxon>
        <taxon>Crustacea</taxon>
        <taxon>Multicrustacea</taxon>
        <taxon>Malacostraca</taxon>
        <taxon>Eumalacostraca</taxon>
        <taxon>Peracarida</taxon>
        <taxon>Amphipoda</taxon>
        <taxon>Senticaudata</taxon>
        <taxon>Talitrida</taxon>
        <taxon>Talitroidea</taxon>
        <taxon>Hyalellidae</taxon>
        <taxon>Hyalella</taxon>
    </lineage>
</organism>
<gene>
    <name evidence="4" type="primary">LOC108665197</name>
</gene>
<dbReference type="AlphaFoldDB" id="A0A8B7N2I3"/>
<evidence type="ECO:0000313" key="3">
    <source>
        <dbReference type="Proteomes" id="UP000694843"/>
    </source>
</evidence>
<keyword evidence="1" id="KW-0732">Signal</keyword>
<dbReference type="Pfam" id="PF08276">
    <property type="entry name" value="PAN_2"/>
    <property type="match status" value="1"/>
</dbReference>
<feature type="chain" id="PRO_5034716537" evidence="1">
    <location>
        <begin position="26"/>
        <end position="234"/>
    </location>
</feature>
<proteinExistence type="predicted"/>
<dbReference type="GeneID" id="108665197"/>
<keyword evidence="3" id="KW-1185">Reference proteome</keyword>
<sequence>MLLKLPLPGLMVMVVVMMLVEDGEMVWHFRYDFLMTVNYAIPDPYYSELVQSRSECRRKCVSEVACAAYSYEPLVQKSSLWRCTYSNMTEVQRNLDNKPNVITYFKERKPKEYLLTNLSYPRPDVTTFWQACGKMAALPGLILSYQDWLAVKLLWPLPGIKYIWIPLVREDGGVRRWLNYSHFLDDDGPLPQVTYGEKLSGTVMTWSQQIQGVDENSELKILCFKYNASSNSSD</sequence>
<evidence type="ECO:0000256" key="1">
    <source>
        <dbReference type="SAM" id="SignalP"/>
    </source>
</evidence>
<dbReference type="KEGG" id="hazt:108665197"/>
<evidence type="ECO:0000313" key="4">
    <source>
        <dbReference type="RefSeq" id="XP_018007419.1"/>
    </source>
</evidence>
<dbReference type="RefSeq" id="XP_018007419.1">
    <property type="nucleotide sequence ID" value="XM_018151930.2"/>
</dbReference>
<evidence type="ECO:0000259" key="2">
    <source>
        <dbReference type="Pfam" id="PF08276"/>
    </source>
</evidence>
<dbReference type="Proteomes" id="UP000694843">
    <property type="component" value="Unplaced"/>
</dbReference>